<dbReference type="EMBL" id="JACHVA010000040">
    <property type="protein sequence ID" value="MBC2600984.1"/>
    <property type="molecule type" value="Genomic_DNA"/>
</dbReference>
<accession>A0A7X1AWC0</accession>
<name>A0A7X1AWC0_9BACT</name>
<dbReference type="AlphaFoldDB" id="A0A7X1AWC0"/>
<evidence type="ECO:0000313" key="2">
    <source>
        <dbReference type="Proteomes" id="UP000525652"/>
    </source>
</evidence>
<dbReference type="Proteomes" id="UP000525652">
    <property type="component" value="Unassembled WGS sequence"/>
</dbReference>
<comment type="caution">
    <text evidence="1">The sequence shown here is derived from an EMBL/GenBank/DDBJ whole genome shotgun (WGS) entry which is preliminary data.</text>
</comment>
<evidence type="ECO:0000313" key="1">
    <source>
        <dbReference type="EMBL" id="MBC2600984.1"/>
    </source>
</evidence>
<protein>
    <recommendedName>
        <fullName evidence="3">DUF2264 domain-containing protein</fullName>
    </recommendedName>
</protein>
<dbReference type="RefSeq" id="WP_185691716.1">
    <property type="nucleotide sequence ID" value="NZ_JACHVA010000040.1"/>
</dbReference>
<sequence length="587" mass="66107">MEHPFAEQCQELAKSILWNNLGAINEDGTLSPLDAEASVANEPGHAALAIGEYYRATGETQLEEFDLVDLAARTVTAQVFDEERNENGLAYAGLGLLSFGPAKDRNAVWSRLVDETREALDRQMLMRSEFSDHRQACNIAKAVTRFSFGLTKKDETGKLIERFLEQIKSNSSSGFFDDAGGEGIGGTFDIYGILAFVMIRQSLQLHANLHLRDRKLPSLRTHAEKYVKMMPDLVRQDGLGWAYGENIGAYGQMHCISIILQALRDDWIAPEKKPVYLDVLRRLFQFFFQTYVDQEQGFLVIRDEERSTISRHTSRMANFDAARYLSQWSRLARAIGGNLGDARPAPAKSGGKFTLYQRGRRENGLFSYSDAASGLHFQIPLVGNRGRANSDSLAFPHSPGIFDWPCGRYLPVMVPELNFGGQRVVPCYYGKSCVTGIGRRNSLFFSYEQPDLITVEEKIIPNLGSCKVRWEFNGTKISSEFSFEVKTQTTIDSMRYVLAVGMPHSRHRVGTSLKLGEEGLRPNVLKDDFQGEWQENEIVANDADSRTYWGPLFYLQTIARNHPLVLRPGQIYRFAIEFDPDLTLADA</sequence>
<keyword evidence="2" id="KW-1185">Reference proteome</keyword>
<gene>
    <name evidence="1" type="ORF">H5P30_04235</name>
</gene>
<proteinExistence type="predicted"/>
<evidence type="ECO:0008006" key="3">
    <source>
        <dbReference type="Google" id="ProtNLM"/>
    </source>
</evidence>
<organism evidence="1 2">
    <name type="scientific">Puniceicoccus vermicola</name>
    <dbReference type="NCBI Taxonomy" id="388746"/>
    <lineage>
        <taxon>Bacteria</taxon>
        <taxon>Pseudomonadati</taxon>
        <taxon>Verrucomicrobiota</taxon>
        <taxon>Opitutia</taxon>
        <taxon>Puniceicoccales</taxon>
        <taxon>Puniceicoccaceae</taxon>
        <taxon>Puniceicoccus</taxon>
    </lineage>
</organism>
<reference evidence="1 2" key="1">
    <citation type="submission" date="2020-07" db="EMBL/GenBank/DDBJ databases">
        <authorList>
            <person name="Feng X."/>
        </authorList>
    </citation>
    <scope>NUCLEOTIDE SEQUENCE [LARGE SCALE GENOMIC DNA]</scope>
    <source>
        <strain evidence="1 2">JCM14086</strain>
    </source>
</reference>